<organism evidence="1 2">
    <name type="scientific">Abeliophyllum distichum</name>
    <dbReference type="NCBI Taxonomy" id="126358"/>
    <lineage>
        <taxon>Eukaryota</taxon>
        <taxon>Viridiplantae</taxon>
        <taxon>Streptophyta</taxon>
        <taxon>Embryophyta</taxon>
        <taxon>Tracheophyta</taxon>
        <taxon>Spermatophyta</taxon>
        <taxon>Magnoliopsida</taxon>
        <taxon>eudicotyledons</taxon>
        <taxon>Gunneridae</taxon>
        <taxon>Pentapetalae</taxon>
        <taxon>asterids</taxon>
        <taxon>lamiids</taxon>
        <taxon>Lamiales</taxon>
        <taxon>Oleaceae</taxon>
        <taxon>Forsythieae</taxon>
        <taxon>Abeliophyllum</taxon>
    </lineage>
</organism>
<name>A0ABD1SB74_9LAMI</name>
<protein>
    <submittedName>
        <fullName evidence="1">Uncharacterized protein</fullName>
    </submittedName>
</protein>
<dbReference type="AlphaFoldDB" id="A0ABD1SB74"/>
<gene>
    <name evidence="1" type="ORF">Adt_23554</name>
</gene>
<dbReference type="EMBL" id="JBFOLK010000007">
    <property type="protein sequence ID" value="KAL2498004.1"/>
    <property type="molecule type" value="Genomic_DNA"/>
</dbReference>
<dbReference type="Proteomes" id="UP001604336">
    <property type="component" value="Unassembled WGS sequence"/>
</dbReference>
<reference evidence="2" key="1">
    <citation type="submission" date="2024-07" db="EMBL/GenBank/DDBJ databases">
        <title>Two chromosome-level genome assemblies of Korean endemic species Abeliophyllum distichum and Forsythia ovata (Oleaceae).</title>
        <authorList>
            <person name="Jang H."/>
        </authorList>
    </citation>
    <scope>NUCLEOTIDE SEQUENCE [LARGE SCALE GENOMIC DNA]</scope>
</reference>
<evidence type="ECO:0000313" key="1">
    <source>
        <dbReference type="EMBL" id="KAL2498004.1"/>
    </source>
</evidence>
<evidence type="ECO:0000313" key="2">
    <source>
        <dbReference type="Proteomes" id="UP001604336"/>
    </source>
</evidence>
<comment type="caution">
    <text evidence="1">The sequence shown here is derived from an EMBL/GenBank/DDBJ whole genome shotgun (WGS) entry which is preliminary data.</text>
</comment>
<proteinExistence type="predicted"/>
<keyword evidence="2" id="KW-1185">Reference proteome</keyword>
<accession>A0ABD1SB74</accession>
<sequence>MEHSSNLPQDSYNIMESSRLISKVFQEDPHMEESSLGHVSQASRVFIEHLLNPSKCVICRTTILANCNACTSLLFCCIPYIMPAYLPSYALDLGYVRPSILLHPACNVVYPSFILYLQSIALVLQCLALGPMSVAISSPNLQPPIVWTRYIFYIDNYLSFSRLLLV</sequence>